<dbReference type="EMBL" id="LBIC01000001">
    <property type="protein sequence ID" value="KKW93172.1"/>
    <property type="molecule type" value="Genomic_DNA"/>
</dbReference>
<accession>A0A0M3ASJ2</accession>
<dbReference type="Pfam" id="PF06094">
    <property type="entry name" value="GGACT"/>
    <property type="match status" value="1"/>
</dbReference>
<dbReference type="InterPro" id="IPR013024">
    <property type="entry name" value="GGCT-like"/>
</dbReference>
<evidence type="ECO:0000313" key="2">
    <source>
        <dbReference type="EMBL" id="KKW93172.1"/>
    </source>
</evidence>
<name>A0A0M3ASJ2_9SPHN</name>
<evidence type="ECO:0000313" key="3">
    <source>
        <dbReference type="Proteomes" id="UP000033874"/>
    </source>
</evidence>
<evidence type="ECO:0000259" key="1">
    <source>
        <dbReference type="Pfam" id="PF06094"/>
    </source>
</evidence>
<feature type="domain" description="Gamma-glutamylcyclotransferase AIG2-like" evidence="1">
    <location>
        <begin position="13"/>
        <end position="134"/>
    </location>
</feature>
<dbReference type="InterPro" id="IPR036568">
    <property type="entry name" value="GGCT-like_sf"/>
</dbReference>
<proteinExistence type="predicted"/>
<sequence>MGNISGAVTEPCLFVYGTLRPGFDGPMADWLKGVACHVGGATAQGWLYRVDGYPAFVPGGSGMVKGDLFLLPDAAAILAVLDEHEECADHFPSPHEYRRARLTVRGGDGPIEVWTYIYNRDVSALERIESGDFLA</sequence>
<protein>
    <recommendedName>
        <fullName evidence="1">Gamma-glutamylcyclotransferase AIG2-like domain-containing protein</fullName>
    </recommendedName>
</protein>
<reference evidence="2 3" key="1">
    <citation type="submission" date="2015-04" db="EMBL/GenBank/DDBJ databases">
        <title>Genome sequence of aromatic hydrocarbons-degrading Sphingobium chungbukense DJ77.</title>
        <authorList>
            <person name="Kim Y.-C."/>
            <person name="Chae J.-C."/>
        </authorList>
    </citation>
    <scope>NUCLEOTIDE SEQUENCE [LARGE SCALE GENOMIC DNA]</scope>
    <source>
        <strain evidence="2 3">DJ77</strain>
    </source>
</reference>
<dbReference type="CDD" id="cd06661">
    <property type="entry name" value="GGCT_like"/>
    <property type="match status" value="1"/>
</dbReference>
<dbReference type="Gene3D" id="3.10.490.10">
    <property type="entry name" value="Gamma-glutamyl cyclotransferase-like"/>
    <property type="match status" value="1"/>
</dbReference>
<dbReference type="AlphaFoldDB" id="A0A0M3ASJ2"/>
<dbReference type="SUPFAM" id="SSF110857">
    <property type="entry name" value="Gamma-glutamyl cyclotransferase-like"/>
    <property type="match status" value="1"/>
</dbReference>
<keyword evidence="3" id="KW-1185">Reference proteome</keyword>
<dbReference type="InterPro" id="IPR009288">
    <property type="entry name" value="AIG2-like_dom"/>
</dbReference>
<dbReference type="PATRIC" id="fig|56193.3.peg.40"/>
<gene>
    <name evidence="2" type="ORF">YP76_00185</name>
</gene>
<dbReference type="Proteomes" id="UP000033874">
    <property type="component" value="Unassembled WGS sequence"/>
</dbReference>
<comment type="caution">
    <text evidence="2">The sequence shown here is derived from an EMBL/GenBank/DDBJ whole genome shotgun (WGS) entry which is preliminary data.</text>
</comment>
<organism evidence="2 3">
    <name type="scientific">Sphingobium chungbukense</name>
    <dbReference type="NCBI Taxonomy" id="56193"/>
    <lineage>
        <taxon>Bacteria</taxon>
        <taxon>Pseudomonadati</taxon>
        <taxon>Pseudomonadota</taxon>
        <taxon>Alphaproteobacteria</taxon>
        <taxon>Sphingomonadales</taxon>
        <taxon>Sphingomonadaceae</taxon>
        <taxon>Sphingobium</taxon>
    </lineage>
</organism>
<dbReference type="STRING" id="56193.YP76_00185"/>